<dbReference type="RefSeq" id="XP_013951080.1">
    <property type="nucleotide sequence ID" value="XM_014095605.1"/>
</dbReference>
<sequence length="116" mass="13145">MHPSTIAVAYQVPGTRSGSFDGFYHFGKFDTSFPGQPGTCKMFDGLRSCHFDLYKLQYQTSLHHKNRNLQPSSFQLGEQARSQRARKGYEFAKIISTEKRIAFVSFSIACQIPLSN</sequence>
<name>G9NAC1_HYPVG</name>
<evidence type="ECO:0000313" key="1">
    <source>
        <dbReference type="EMBL" id="EHK16887.1"/>
    </source>
</evidence>
<dbReference type="GeneID" id="25790375"/>
<dbReference type="Proteomes" id="UP000007115">
    <property type="component" value="Unassembled WGS sequence"/>
</dbReference>
<protein>
    <submittedName>
        <fullName evidence="1">Uncharacterized protein</fullName>
    </submittedName>
</protein>
<gene>
    <name evidence="1" type="ORF">TRIVIDRAFT_206464</name>
</gene>
<dbReference type="HOGENOM" id="CLU_2097211_0_0_1"/>
<accession>G9NAC1</accession>
<reference evidence="1 2" key="1">
    <citation type="journal article" date="2011" name="Genome Biol.">
        <title>Comparative genome sequence analysis underscores mycoparasitism as the ancestral life style of Trichoderma.</title>
        <authorList>
            <person name="Kubicek C.P."/>
            <person name="Herrera-Estrella A."/>
            <person name="Seidl-Seiboth V."/>
            <person name="Martinez D.A."/>
            <person name="Druzhinina I.S."/>
            <person name="Thon M."/>
            <person name="Zeilinger S."/>
            <person name="Casas-Flores S."/>
            <person name="Horwitz B.A."/>
            <person name="Mukherjee P.K."/>
            <person name="Mukherjee M."/>
            <person name="Kredics L."/>
            <person name="Alcaraz L.D."/>
            <person name="Aerts A."/>
            <person name="Antal Z."/>
            <person name="Atanasova L."/>
            <person name="Cervantes-Badillo M.G."/>
            <person name="Challacombe J."/>
            <person name="Chertkov O."/>
            <person name="McCluskey K."/>
            <person name="Coulpier F."/>
            <person name="Deshpande N."/>
            <person name="von Doehren H."/>
            <person name="Ebbole D.J."/>
            <person name="Esquivel-Naranjo E.U."/>
            <person name="Fekete E."/>
            <person name="Flipphi M."/>
            <person name="Glaser F."/>
            <person name="Gomez-Rodriguez E.Y."/>
            <person name="Gruber S."/>
            <person name="Han C."/>
            <person name="Henrissat B."/>
            <person name="Hermosa R."/>
            <person name="Hernandez-Onate M."/>
            <person name="Karaffa L."/>
            <person name="Kosti I."/>
            <person name="Le Crom S."/>
            <person name="Lindquist E."/>
            <person name="Lucas S."/>
            <person name="Luebeck M."/>
            <person name="Luebeck P.S."/>
            <person name="Margeot A."/>
            <person name="Metz B."/>
            <person name="Misra M."/>
            <person name="Nevalainen H."/>
            <person name="Omann M."/>
            <person name="Packer N."/>
            <person name="Perrone G."/>
            <person name="Uresti-Rivera E.E."/>
            <person name="Salamov A."/>
            <person name="Schmoll M."/>
            <person name="Seiboth B."/>
            <person name="Shapiro H."/>
            <person name="Sukno S."/>
            <person name="Tamayo-Ramos J.A."/>
            <person name="Tisch D."/>
            <person name="Wiest A."/>
            <person name="Wilkinson H.H."/>
            <person name="Zhang M."/>
            <person name="Coutinho P.M."/>
            <person name="Kenerley C.M."/>
            <person name="Monte E."/>
            <person name="Baker S.E."/>
            <person name="Grigoriev I.V."/>
        </authorList>
    </citation>
    <scope>NUCLEOTIDE SEQUENCE [LARGE SCALE GENOMIC DNA]</scope>
    <source>
        <strain evidence="2">Gv29-8 / FGSC 10586</strain>
    </source>
</reference>
<comment type="caution">
    <text evidence="1">The sequence shown here is derived from an EMBL/GenBank/DDBJ whole genome shotgun (WGS) entry which is preliminary data.</text>
</comment>
<evidence type="ECO:0000313" key="2">
    <source>
        <dbReference type="Proteomes" id="UP000007115"/>
    </source>
</evidence>
<dbReference type="AlphaFoldDB" id="G9NAC1"/>
<dbReference type="InParanoid" id="G9NAC1"/>
<proteinExistence type="predicted"/>
<dbReference type="VEuPathDB" id="FungiDB:TRIVIDRAFT_206464"/>
<dbReference type="EMBL" id="ABDF02000090">
    <property type="protein sequence ID" value="EHK16887.1"/>
    <property type="molecule type" value="Genomic_DNA"/>
</dbReference>
<organism evidence="1 2">
    <name type="scientific">Hypocrea virens (strain Gv29-8 / FGSC 10586)</name>
    <name type="common">Gliocladium virens</name>
    <name type="synonym">Trichoderma virens</name>
    <dbReference type="NCBI Taxonomy" id="413071"/>
    <lineage>
        <taxon>Eukaryota</taxon>
        <taxon>Fungi</taxon>
        <taxon>Dikarya</taxon>
        <taxon>Ascomycota</taxon>
        <taxon>Pezizomycotina</taxon>
        <taxon>Sordariomycetes</taxon>
        <taxon>Hypocreomycetidae</taxon>
        <taxon>Hypocreales</taxon>
        <taxon>Hypocreaceae</taxon>
        <taxon>Trichoderma</taxon>
    </lineage>
</organism>
<keyword evidence="2" id="KW-1185">Reference proteome</keyword>